<evidence type="ECO:0000313" key="1">
    <source>
        <dbReference type="EMBL" id="PRQ54861.1"/>
    </source>
</evidence>
<evidence type="ECO:0000313" key="2">
    <source>
        <dbReference type="Proteomes" id="UP000238479"/>
    </source>
</evidence>
<protein>
    <submittedName>
        <fullName evidence="1">Uncharacterized protein</fullName>
    </submittedName>
</protein>
<keyword evidence="2" id="KW-1185">Reference proteome</keyword>
<reference evidence="1 2" key="1">
    <citation type="journal article" date="2018" name="Nat. Genet.">
        <title>The Rosa genome provides new insights in the design of modern roses.</title>
        <authorList>
            <person name="Bendahmane M."/>
        </authorList>
    </citation>
    <scope>NUCLEOTIDE SEQUENCE [LARGE SCALE GENOMIC DNA]</scope>
    <source>
        <strain evidence="2">cv. Old Blush</strain>
    </source>
</reference>
<accession>A0A2P6S836</accession>
<dbReference type="Gramene" id="PRQ54861">
    <property type="protein sequence ID" value="PRQ54861"/>
    <property type="gene ID" value="RchiOBHm_Chr1g0318321"/>
</dbReference>
<sequence>MTLTNMGNGQEKIKQLPSQNFISIDLIYLWQRCLFFITHMSVAKRSIGFEV</sequence>
<organism evidence="1 2">
    <name type="scientific">Rosa chinensis</name>
    <name type="common">China rose</name>
    <dbReference type="NCBI Taxonomy" id="74649"/>
    <lineage>
        <taxon>Eukaryota</taxon>
        <taxon>Viridiplantae</taxon>
        <taxon>Streptophyta</taxon>
        <taxon>Embryophyta</taxon>
        <taxon>Tracheophyta</taxon>
        <taxon>Spermatophyta</taxon>
        <taxon>Magnoliopsida</taxon>
        <taxon>eudicotyledons</taxon>
        <taxon>Gunneridae</taxon>
        <taxon>Pentapetalae</taxon>
        <taxon>rosids</taxon>
        <taxon>fabids</taxon>
        <taxon>Rosales</taxon>
        <taxon>Rosaceae</taxon>
        <taxon>Rosoideae</taxon>
        <taxon>Rosoideae incertae sedis</taxon>
        <taxon>Rosa</taxon>
    </lineage>
</organism>
<gene>
    <name evidence="1" type="ORF">RchiOBHm_Chr1g0318321</name>
</gene>
<proteinExistence type="predicted"/>
<comment type="caution">
    <text evidence="1">The sequence shown here is derived from an EMBL/GenBank/DDBJ whole genome shotgun (WGS) entry which is preliminary data.</text>
</comment>
<dbReference type="AlphaFoldDB" id="A0A2P6S836"/>
<dbReference type="Proteomes" id="UP000238479">
    <property type="component" value="Chromosome 1"/>
</dbReference>
<name>A0A2P6S836_ROSCH</name>
<dbReference type="EMBL" id="PDCK01000039">
    <property type="protein sequence ID" value="PRQ54861.1"/>
    <property type="molecule type" value="Genomic_DNA"/>
</dbReference>